<feature type="transmembrane region" description="Helical" evidence="1">
    <location>
        <begin position="104"/>
        <end position="124"/>
    </location>
</feature>
<sequence length="478" mass="51263">MSSTRGMHLPTVVAGLILACAVIASFLASSGPIQWMDNGLMLAEAAHGSFFSTSLGPVSHPFHALVSRVVHALLGMHLLSLLNAILLLPLALVVHGLAVSVGAARHLALLSATATVLAHAVFWASTKAEPYVLHAVLIIGAYWLCFATLARLGATARLLAIGVLSGLALAIHPLTLVVLLPMYVHLAMQDRVRLLLVLPAIALGFAPALPAVIGDLDSGMSLFDIARRYLAGPDQLAIIPGGRNDTLWRFDDMWHEKNAVVLLGLSLIGPQLIGLLVWPKTRALQVLWAALLLNFLFAVSYGVFDRFTLFLPGIALASILGVAHLARYLPGNRFGVAALYLSVVAGPAALLSMWGLYANGWVKLPTHTEALPFRNDIRYYLVPYLQDRSAEQFARTYETLVPPGALVVADLTPLGALRSAQANGALRGRILQGCEQSNNIPPYLNGAGAFLPRTSFCGNIGEQYRLQENLLGFRLQAK</sequence>
<dbReference type="RefSeq" id="WP_310792263.1">
    <property type="nucleotide sequence ID" value="NZ_CP134081.1"/>
</dbReference>
<feature type="transmembrane region" description="Helical" evidence="1">
    <location>
        <begin position="131"/>
        <end position="152"/>
    </location>
</feature>
<feature type="transmembrane region" description="Helical" evidence="1">
    <location>
        <begin position="336"/>
        <end position="357"/>
    </location>
</feature>
<dbReference type="PROSITE" id="PS51257">
    <property type="entry name" value="PROKAR_LIPOPROTEIN"/>
    <property type="match status" value="1"/>
</dbReference>
<feature type="transmembrane region" description="Helical" evidence="1">
    <location>
        <begin position="286"/>
        <end position="304"/>
    </location>
</feature>
<accession>A0AAJ6M0D6</accession>
<feature type="transmembrane region" description="Helical" evidence="1">
    <location>
        <begin position="78"/>
        <end position="98"/>
    </location>
</feature>
<organism evidence="2 3">
    <name type="scientific">Pseudomonas coleopterorum</name>
    <dbReference type="NCBI Taxonomy" id="1605838"/>
    <lineage>
        <taxon>Bacteria</taxon>
        <taxon>Pseudomonadati</taxon>
        <taxon>Pseudomonadota</taxon>
        <taxon>Gammaproteobacteria</taxon>
        <taxon>Pseudomonadales</taxon>
        <taxon>Pseudomonadaceae</taxon>
        <taxon>Pseudomonas</taxon>
    </lineage>
</organism>
<feature type="transmembrane region" description="Helical" evidence="1">
    <location>
        <begin position="310"/>
        <end position="329"/>
    </location>
</feature>
<feature type="transmembrane region" description="Helical" evidence="1">
    <location>
        <begin position="46"/>
        <end position="66"/>
    </location>
</feature>
<dbReference type="EMBL" id="CP134081">
    <property type="protein sequence ID" value="WNC10322.1"/>
    <property type="molecule type" value="Genomic_DNA"/>
</dbReference>
<evidence type="ECO:0000313" key="3">
    <source>
        <dbReference type="Proteomes" id="UP001258207"/>
    </source>
</evidence>
<keyword evidence="1" id="KW-1133">Transmembrane helix</keyword>
<dbReference type="Proteomes" id="UP001258207">
    <property type="component" value="Chromosome"/>
</dbReference>
<evidence type="ECO:0000313" key="2">
    <source>
        <dbReference type="EMBL" id="WNC10322.1"/>
    </source>
</evidence>
<feature type="transmembrane region" description="Helical" evidence="1">
    <location>
        <begin position="192"/>
        <end position="213"/>
    </location>
</feature>
<reference evidence="2" key="1">
    <citation type="submission" date="2023-09" db="EMBL/GenBank/DDBJ databases">
        <title>First report of Pseudomonas coleopterorum DJ13 causing leaf spot on Rhododendron pulchrum Sweet in China.</title>
        <authorList>
            <person name="Zhang Y."/>
        </authorList>
    </citation>
    <scope>NUCLEOTIDE SEQUENCE</scope>
    <source>
        <strain evidence="2">DJ13</strain>
    </source>
</reference>
<gene>
    <name evidence="2" type="ORF">RI108_02490</name>
</gene>
<name>A0AAJ6M0D6_9PSED</name>
<keyword evidence="1" id="KW-0472">Membrane</keyword>
<feature type="transmembrane region" description="Helical" evidence="1">
    <location>
        <begin position="259"/>
        <end position="279"/>
    </location>
</feature>
<keyword evidence="1" id="KW-0812">Transmembrane</keyword>
<feature type="transmembrane region" description="Helical" evidence="1">
    <location>
        <begin position="158"/>
        <end position="180"/>
    </location>
</feature>
<evidence type="ECO:0000256" key="1">
    <source>
        <dbReference type="SAM" id="Phobius"/>
    </source>
</evidence>
<protein>
    <submittedName>
        <fullName evidence="2">DUF2723 domain-containing protein</fullName>
    </submittedName>
</protein>
<dbReference type="AlphaFoldDB" id="A0AAJ6M0D6"/>
<proteinExistence type="predicted"/>